<organism evidence="3 4">
    <name type="scientific">Tsukamurella pulmonis</name>
    <dbReference type="NCBI Taxonomy" id="47312"/>
    <lineage>
        <taxon>Bacteria</taxon>
        <taxon>Bacillati</taxon>
        <taxon>Actinomycetota</taxon>
        <taxon>Actinomycetes</taxon>
        <taxon>Mycobacteriales</taxon>
        <taxon>Tsukamurellaceae</taxon>
        <taxon>Tsukamurella</taxon>
    </lineage>
</organism>
<evidence type="ECO:0000313" key="3">
    <source>
        <dbReference type="EMBL" id="SDQ76111.1"/>
    </source>
</evidence>
<dbReference type="InterPro" id="IPR036259">
    <property type="entry name" value="MFS_trans_sf"/>
</dbReference>
<gene>
    <name evidence="3" type="ORF">SAMN04489765_1739</name>
</gene>
<dbReference type="OrthoDB" id="9781469at2"/>
<accession>A0A1H1DHV1</accession>
<keyword evidence="1" id="KW-0812">Transmembrane</keyword>
<dbReference type="EMBL" id="FNLF01000002">
    <property type="protein sequence ID" value="SDQ76111.1"/>
    <property type="molecule type" value="Genomic_DNA"/>
</dbReference>
<evidence type="ECO:0000256" key="1">
    <source>
        <dbReference type="SAM" id="Phobius"/>
    </source>
</evidence>
<keyword evidence="1" id="KW-0472">Membrane</keyword>
<sequence>MGLIGLASLAMPAMTSVALASAPAEHAGLAGALLNCARQAGGALGVAGFGTVYNAAGRSTAALALTFAAVAAILVGGVVTSVGATAPEPEEAHSDVG</sequence>
<keyword evidence="4" id="KW-1185">Reference proteome</keyword>
<proteinExistence type="predicted"/>
<dbReference type="Proteomes" id="UP000183053">
    <property type="component" value="Unassembled WGS sequence"/>
</dbReference>
<dbReference type="AlphaFoldDB" id="A0A1H1DHV1"/>
<feature type="signal peptide" evidence="2">
    <location>
        <begin position="1"/>
        <end position="20"/>
    </location>
</feature>
<evidence type="ECO:0000256" key="2">
    <source>
        <dbReference type="SAM" id="SignalP"/>
    </source>
</evidence>
<name>A0A1H1DHV1_9ACTN</name>
<keyword evidence="2" id="KW-0732">Signal</keyword>
<evidence type="ECO:0000313" key="4">
    <source>
        <dbReference type="Proteomes" id="UP000183053"/>
    </source>
</evidence>
<dbReference type="RefSeq" id="WP_068565958.1">
    <property type="nucleotide sequence ID" value="NZ_FNLF01000002.1"/>
</dbReference>
<dbReference type="SUPFAM" id="SSF103473">
    <property type="entry name" value="MFS general substrate transporter"/>
    <property type="match status" value="1"/>
</dbReference>
<reference evidence="4" key="1">
    <citation type="submission" date="2016-10" db="EMBL/GenBank/DDBJ databases">
        <authorList>
            <person name="Varghese N."/>
            <person name="Submissions S."/>
        </authorList>
    </citation>
    <scope>NUCLEOTIDE SEQUENCE [LARGE SCALE GENOMIC DNA]</scope>
    <source>
        <strain evidence="4">DSM 44142</strain>
    </source>
</reference>
<feature type="transmembrane region" description="Helical" evidence="1">
    <location>
        <begin position="61"/>
        <end position="84"/>
    </location>
</feature>
<keyword evidence="1" id="KW-1133">Transmembrane helix</keyword>
<dbReference type="STRING" id="47312.SAMN04489765_1739"/>
<protein>
    <submittedName>
        <fullName evidence="3">MFS transporter, DHA2 family, methylenomycin A resistance protein</fullName>
    </submittedName>
</protein>
<dbReference type="Gene3D" id="1.20.1250.20">
    <property type="entry name" value="MFS general substrate transporter like domains"/>
    <property type="match status" value="1"/>
</dbReference>
<feature type="chain" id="PRO_5010186996" evidence="2">
    <location>
        <begin position="21"/>
        <end position="97"/>
    </location>
</feature>